<organism evidence="1 2">
    <name type="scientific">[Emmonsia] crescens</name>
    <dbReference type="NCBI Taxonomy" id="73230"/>
    <lineage>
        <taxon>Eukaryota</taxon>
        <taxon>Fungi</taxon>
        <taxon>Dikarya</taxon>
        <taxon>Ascomycota</taxon>
        <taxon>Pezizomycotina</taxon>
        <taxon>Eurotiomycetes</taxon>
        <taxon>Eurotiomycetidae</taxon>
        <taxon>Onygenales</taxon>
        <taxon>Ajellomycetaceae</taxon>
        <taxon>Emergomyces</taxon>
    </lineage>
</organism>
<dbReference type="Proteomes" id="UP000226031">
    <property type="component" value="Unassembled WGS sequence"/>
</dbReference>
<reference evidence="1 2" key="1">
    <citation type="submission" date="2017-10" db="EMBL/GenBank/DDBJ databases">
        <title>Comparative genomics in systemic dimorphic fungi from Ajellomycetaceae.</title>
        <authorList>
            <person name="Munoz J.F."/>
            <person name="Mcewen J.G."/>
            <person name="Clay O.K."/>
            <person name="Cuomo C.A."/>
        </authorList>
    </citation>
    <scope>NUCLEOTIDE SEQUENCE [LARGE SCALE GENOMIC DNA]</scope>
    <source>
        <strain evidence="1 2">UAMH4076</strain>
    </source>
</reference>
<dbReference type="PROSITE" id="PS51257">
    <property type="entry name" value="PROKAR_LIPOPROTEIN"/>
    <property type="match status" value="1"/>
</dbReference>
<protein>
    <submittedName>
        <fullName evidence="1">Uncharacterized protein</fullName>
    </submittedName>
</protein>
<keyword evidence="2" id="KW-1185">Reference proteome</keyword>
<evidence type="ECO:0000313" key="2">
    <source>
        <dbReference type="Proteomes" id="UP000226031"/>
    </source>
</evidence>
<comment type="caution">
    <text evidence="1">The sequence shown here is derived from an EMBL/GenBank/DDBJ whole genome shotgun (WGS) entry which is preliminary data.</text>
</comment>
<proteinExistence type="predicted"/>
<gene>
    <name evidence="1" type="ORF">GX50_01560</name>
</gene>
<name>A0A2B7ZQX1_9EURO</name>
<accession>A0A2B7ZQX1</accession>
<evidence type="ECO:0000313" key="1">
    <source>
        <dbReference type="EMBL" id="PGH35579.1"/>
    </source>
</evidence>
<dbReference type="AlphaFoldDB" id="A0A2B7ZQX1"/>
<dbReference type="EMBL" id="PDND01000019">
    <property type="protein sequence ID" value="PGH35579.1"/>
    <property type="molecule type" value="Genomic_DNA"/>
</dbReference>
<sequence length="63" mass="6690">MHRHDVVGHHVVFPCTGNVVTGGAGTGACVEEYGGVELPQYFALHLNGMVREQLQLCTPGEAV</sequence>